<dbReference type="PANTHER" id="PTHR38038:SF1">
    <property type="entry name" value="PENICILLIN-BINDING PROTEIN ACTIVATOR LPOA"/>
    <property type="match status" value="1"/>
</dbReference>
<dbReference type="Pfam" id="PF04348">
    <property type="entry name" value="LppC"/>
    <property type="match status" value="1"/>
</dbReference>
<dbReference type="InterPro" id="IPR007443">
    <property type="entry name" value="LpoA"/>
</dbReference>
<gene>
    <name evidence="2" type="ORF">HORIV_26450</name>
</gene>
<protein>
    <submittedName>
        <fullName evidence="2">Uncharacterized protein</fullName>
    </submittedName>
</protein>
<name>A0ABN5WTC8_9GAMM</name>
<sequence>MRDESDASMFRLMAMGVDAYELAIRFTNLDELNGLNGSTGTLYLRDDGRIYRELPWAKFQNGVPSPILIPNLDESDD</sequence>
<organism evidence="2 3">
    <name type="scientific">Vreelandella olivaria</name>
    <dbReference type="NCBI Taxonomy" id="390919"/>
    <lineage>
        <taxon>Bacteria</taxon>
        <taxon>Pseudomonadati</taxon>
        <taxon>Pseudomonadota</taxon>
        <taxon>Gammaproteobacteria</taxon>
        <taxon>Oceanospirillales</taxon>
        <taxon>Halomonadaceae</taxon>
        <taxon>Vreelandella</taxon>
    </lineage>
</organism>
<evidence type="ECO:0000313" key="3">
    <source>
        <dbReference type="Proteomes" id="UP000289555"/>
    </source>
</evidence>
<reference evidence="3" key="1">
    <citation type="journal article" date="2019" name="Microbiol. Resour. Announc.">
        <title>Complete Genome Sequence of Halomonas olivaria, a Moderately Halophilic Bacterium Isolated from Olive Processing Effluents, Obtained by Nanopore Sequencing.</title>
        <authorList>
            <person name="Nagata S."/>
            <person name="Ii K.M."/>
            <person name="Tsukimi T."/>
            <person name="Miura M.C."/>
            <person name="Galipon J."/>
            <person name="Arakawa K."/>
        </authorList>
    </citation>
    <scope>NUCLEOTIDE SEQUENCE [LARGE SCALE GENOMIC DNA]</scope>
    <source>
        <strain evidence="3">TYRC17</strain>
    </source>
</reference>
<evidence type="ECO:0000313" key="2">
    <source>
        <dbReference type="EMBL" id="BBI50224.1"/>
    </source>
</evidence>
<evidence type="ECO:0000256" key="1">
    <source>
        <dbReference type="ARBA" id="ARBA00023136"/>
    </source>
</evidence>
<dbReference type="SUPFAM" id="SSF53822">
    <property type="entry name" value="Periplasmic binding protein-like I"/>
    <property type="match status" value="1"/>
</dbReference>
<proteinExistence type="predicted"/>
<dbReference type="Proteomes" id="UP000289555">
    <property type="component" value="Chromosome"/>
</dbReference>
<dbReference type="Gene3D" id="3.40.50.2300">
    <property type="match status" value="1"/>
</dbReference>
<dbReference type="InterPro" id="IPR028082">
    <property type="entry name" value="Peripla_BP_I"/>
</dbReference>
<keyword evidence="1" id="KW-0472">Membrane</keyword>
<dbReference type="PANTHER" id="PTHR38038">
    <property type="entry name" value="PENICILLIN-BINDING PROTEIN ACTIVATOR LPOA"/>
    <property type="match status" value="1"/>
</dbReference>
<dbReference type="EMBL" id="AP019416">
    <property type="protein sequence ID" value="BBI50224.1"/>
    <property type="molecule type" value="Genomic_DNA"/>
</dbReference>
<keyword evidence="3" id="KW-1185">Reference proteome</keyword>
<accession>A0ABN5WTC8</accession>